<feature type="region of interest" description="Disordered" evidence="1">
    <location>
        <begin position="59"/>
        <end position="84"/>
    </location>
</feature>
<evidence type="ECO:0000313" key="3">
    <source>
        <dbReference type="Proteomes" id="UP001177670"/>
    </source>
</evidence>
<feature type="compositionally biased region" description="Basic and acidic residues" evidence="1">
    <location>
        <begin position="67"/>
        <end position="79"/>
    </location>
</feature>
<name>A0AA40KV69_9HYME</name>
<evidence type="ECO:0000256" key="1">
    <source>
        <dbReference type="SAM" id="MobiDB-lite"/>
    </source>
</evidence>
<evidence type="ECO:0000313" key="2">
    <source>
        <dbReference type="EMBL" id="KAK1134121.1"/>
    </source>
</evidence>
<organism evidence="2 3">
    <name type="scientific">Melipona bicolor</name>
    <dbReference type="NCBI Taxonomy" id="60889"/>
    <lineage>
        <taxon>Eukaryota</taxon>
        <taxon>Metazoa</taxon>
        <taxon>Ecdysozoa</taxon>
        <taxon>Arthropoda</taxon>
        <taxon>Hexapoda</taxon>
        <taxon>Insecta</taxon>
        <taxon>Pterygota</taxon>
        <taxon>Neoptera</taxon>
        <taxon>Endopterygota</taxon>
        <taxon>Hymenoptera</taxon>
        <taxon>Apocrita</taxon>
        <taxon>Aculeata</taxon>
        <taxon>Apoidea</taxon>
        <taxon>Anthophila</taxon>
        <taxon>Apidae</taxon>
        <taxon>Melipona</taxon>
    </lineage>
</organism>
<accession>A0AA40KV69</accession>
<proteinExistence type="predicted"/>
<gene>
    <name evidence="2" type="ORF">K0M31_011903</name>
</gene>
<dbReference type="Proteomes" id="UP001177670">
    <property type="component" value="Unassembled WGS sequence"/>
</dbReference>
<protein>
    <submittedName>
        <fullName evidence="2">Uncharacterized protein</fullName>
    </submittedName>
</protein>
<comment type="caution">
    <text evidence="2">The sequence shown here is derived from an EMBL/GenBank/DDBJ whole genome shotgun (WGS) entry which is preliminary data.</text>
</comment>
<keyword evidence="3" id="KW-1185">Reference proteome</keyword>
<dbReference type="EMBL" id="JAHYIQ010000003">
    <property type="protein sequence ID" value="KAK1134121.1"/>
    <property type="molecule type" value="Genomic_DNA"/>
</dbReference>
<reference evidence="2" key="1">
    <citation type="submission" date="2021-10" db="EMBL/GenBank/DDBJ databases">
        <title>Melipona bicolor Genome sequencing and assembly.</title>
        <authorList>
            <person name="Araujo N.S."/>
            <person name="Arias M.C."/>
        </authorList>
    </citation>
    <scope>NUCLEOTIDE SEQUENCE</scope>
    <source>
        <strain evidence="2">USP_2M_L1-L4_2017</strain>
        <tissue evidence="2">Whole body</tissue>
    </source>
</reference>
<dbReference type="AlphaFoldDB" id="A0AA40KV69"/>
<sequence length="137" mass="15523">MIIFTTRVVENSIVRFEGNGLLNANDEGTLEEVAVKEARKSEKVMDHKLAQLLKIRETHPNSLKKNRKEDGWRETDRGGAKQGKNGISWLEEEIMRARTLGEAQLLGARGSFFSPVEEGSRSLFRQGKNVSRVGYEY</sequence>